<evidence type="ECO:0000256" key="1">
    <source>
        <dbReference type="ARBA" id="ARBA00004651"/>
    </source>
</evidence>
<feature type="transmembrane region" description="Helical" evidence="6">
    <location>
        <begin position="179"/>
        <end position="200"/>
    </location>
</feature>
<dbReference type="InterPro" id="IPR032816">
    <property type="entry name" value="VTT_dom"/>
</dbReference>
<gene>
    <name evidence="8" type="ORF">A2112_02595</name>
</gene>
<sequence length="208" mass="23008">MEEITGVIVNALTGFIEGSGLVAVFVLMTAESALIPIPSEITMPFGGFLAGRGVVSFWAVVFIGALGNLSGSLLAYYLGYVKGEGWVRIAIRKWGKWLLIREEEFDKSKEWFTKYGQGITFGSRLLPIVRTFISLPAGIAKMNLPVFALLTFIGSFIWSGILAYVGLKLGENWLAIEPVFRKFQFVIILLGVAAFGLYIYTHLKRRNS</sequence>
<comment type="caution">
    <text evidence="8">The sequence shown here is derived from an EMBL/GenBank/DDBJ whole genome shotgun (WGS) entry which is preliminary data.</text>
</comment>
<dbReference type="EMBL" id="MGFK01000029">
    <property type="protein sequence ID" value="OGM03835.1"/>
    <property type="molecule type" value="Genomic_DNA"/>
</dbReference>
<feature type="transmembrane region" description="Helical" evidence="6">
    <location>
        <begin position="146"/>
        <end position="167"/>
    </location>
</feature>
<evidence type="ECO:0000259" key="7">
    <source>
        <dbReference type="Pfam" id="PF09335"/>
    </source>
</evidence>
<feature type="domain" description="VTT" evidence="7">
    <location>
        <begin position="37"/>
        <end position="166"/>
    </location>
</feature>
<dbReference type="GO" id="GO:0005886">
    <property type="term" value="C:plasma membrane"/>
    <property type="evidence" value="ECO:0007669"/>
    <property type="project" value="UniProtKB-SubCell"/>
</dbReference>
<dbReference type="Pfam" id="PF09335">
    <property type="entry name" value="VTT_dom"/>
    <property type="match status" value="1"/>
</dbReference>
<name>A0A1F7WP69_9BACT</name>
<keyword evidence="5 6" id="KW-0472">Membrane</keyword>
<evidence type="ECO:0000256" key="2">
    <source>
        <dbReference type="ARBA" id="ARBA00022475"/>
    </source>
</evidence>
<organism evidence="8 9">
    <name type="scientific">Candidatus Woesebacteria bacterium GWA1_42_12</name>
    <dbReference type="NCBI Taxonomy" id="1802472"/>
    <lineage>
        <taxon>Bacteria</taxon>
        <taxon>Candidatus Woeseibacteriota</taxon>
    </lineage>
</organism>
<keyword evidence="3 6" id="KW-0812">Transmembrane</keyword>
<feature type="transmembrane region" description="Helical" evidence="6">
    <location>
        <begin position="55"/>
        <end position="78"/>
    </location>
</feature>
<protein>
    <recommendedName>
        <fullName evidence="7">VTT domain-containing protein</fullName>
    </recommendedName>
</protein>
<keyword evidence="4 6" id="KW-1133">Transmembrane helix</keyword>
<evidence type="ECO:0000313" key="8">
    <source>
        <dbReference type="EMBL" id="OGM03835.1"/>
    </source>
</evidence>
<reference evidence="8 9" key="1">
    <citation type="journal article" date="2016" name="Nat. Commun.">
        <title>Thousands of microbial genomes shed light on interconnected biogeochemical processes in an aquifer system.</title>
        <authorList>
            <person name="Anantharaman K."/>
            <person name="Brown C.T."/>
            <person name="Hug L.A."/>
            <person name="Sharon I."/>
            <person name="Castelle C.J."/>
            <person name="Probst A.J."/>
            <person name="Thomas B.C."/>
            <person name="Singh A."/>
            <person name="Wilkins M.J."/>
            <person name="Karaoz U."/>
            <person name="Brodie E.L."/>
            <person name="Williams K.H."/>
            <person name="Hubbard S.S."/>
            <person name="Banfield J.F."/>
        </authorList>
    </citation>
    <scope>NUCLEOTIDE SEQUENCE [LARGE SCALE GENOMIC DNA]</scope>
</reference>
<dbReference type="Proteomes" id="UP000177091">
    <property type="component" value="Unassembled WGS sequence"/>
</dbReference>
<dbReference type="PANTHER" id="PTHR42709:SF6">
    <property type="entry name" value="UNDECAPRENYL PHOSPHATE TRANSPORTER A"/>
    <property type="match status" value="1"/>
</dbReference>
<dbReference type="AlphaFoldDB" id="A0A1F7WP69"/>
<comment type="subcellular location">
    <subcellularLocation>
        <location evidence="1">Cell membrane</location>
        <topology evidence="1">Multi-pass membrane protein</topology>
    </subcellularLocation>
</comment>
<dbReference type="PANTHER" id="PTHR42709">
    <property type="entry name" value="ALKALINE PHOSPHATASE LIKE PROTEIN"/>
    <property type="match status" value="1"/>
</dbReference>
<evidence type="ECO:0000256" key="5">
    <source>
        <dbReference type="ARBA" id="ARBA00023136"/>
    </source>
</evidence>
<dbReference type="InterPro" id="IPR051311">
    <property type="entry name" value="DedA_domain"/>
</dbReference>
<evidence type="ECO:0000256" key="3">
    <source>
        <dbReference type="ARBA" id="ARBA00022692"/>
    </source>
</evidence>
<evidence type="ECO:0000256" key="6">
    <source>
        <dbReference type="SAM" id="Phobius"/>
    </source>
</evidence>
<evidence type="ECO:0000256" key="4">
    <source>
        <dbReference type="ARBA" id="ARBA00022989"/>
    </source>
</evidence>
<keyword evidence="2" id="KW-1003">Cell membrane</keyword>
<evidence type="ECO:0000313" key="9">
    <source>
        <dbReference type="Proteomes" id="UP000177091"/>
    </source>
</evidence>
<feature type="transmembrane region" description="Helical" evidence="6">
    <location>
        <begin position="7"/>
        <end position="35"/>
    </location>
</feature>
<proteinExistence type="predicted"/>
<accession>A0A1F7WP69</accession>